<keyword evidence="2" id="KW-1133">Transmembrane helix</keyword>
<dbReference type="AlphaFoldDB" id="A0A835KP78"/>
<feature type="compositionally biased region" description="Basic and acidic residues" evidence="1">
    <location>
        <begin position="88"/>
        <end position="97"/>
    </location>
</feature>
<evidence type="ECO:0000256" key="1">
    <source>
        <dbReference type="SAM" id="MobiDB-lite"/>
    </source>
</evidence>
<feature type="compositionally biased region" description="Pro residues" evidence="1">
    <location>
        <begin position="60"/>
        <end position="71"/>
    </location>
</feature>
<accession>A0A835KP78</accession>
<keyword evidence="2" id="KW-0472">Membrane</keyword>
<gene>
    <name evidence="3" type="ORF">HU200_009596</name>
</gene>
<organism evidence="3 4">
    <name type="scientific">Digitaria exilis</name>
    <dbReference type="NCBI Taxonomy" id="1010633"/>
    <lineage>
        <taxon>Eukaryota</taxon>
        <taxon>Viridiplantae</taxon>
        <taxon>Streptophyta</taxon>
        <taxon>Embryophyta</taxon>
        <taxon>Tracheophyta</taxon>
        <taxon>Spermatophyta</taxon>
        <taxon>Magnoliopsida</taxon>
        <taxon>Liliopsida</taxon>
        <taxon>Poales</taxon>
        <taxon>Poaceae</taxon>
        <taxon>PACMAD clade</taxon>
        <taxon>Panicoideae</taxon>
        <taxon>Panicodae</taxon>
        <taxon>Paniceae</taxon>
        <taxon>Anthephorinae</taxon>
        <taxon>Digitaria</taxon>
    </lineage>
</organism>
<evidence type="ECO:0000313" key="4">
    <source>
        <dbReference type="Proteomes" id="UP000636709"/>
    </source>
</evidence>
<dbReference type="OrthoDB" id="1725515at2759"/>
<evidence type="ECO:0000256" key="2">
    <source>
        <dbReference type="SAM" id="Phobius"/>
    </source>
</evidence>
<reference evidence="3" key="1">
    <citation type="submission" date="2020-07" db="EMBL/GenBank/DDBJ databases">
        <title>Genome sequence and genetic diversity analysis of an under-domesticated orphan crop, white fonio (Digitaria exilis).</title>
        <authorList>
            <person name="Bennetzen J.L."/>
            <person name="Chen S."/>
            <person name="Ma X."/>
            <person name="Wang X."/>
            <person name="Yssel A.E.J."/>
            <person name="Chaluvadi S.R."/>
            <person name="Johnson M."/>
            <person name="Gangashetty P."/>
            <person name="Hamidou F."/>
            <person name="Sanogo M.D."/>
            <person name="Zwaenepoel A."/>
            <person name="Wallace J."/>
            <person name="Van De Peer Y."/>
            <person name="Van Deynze A."/>
        </authorList>
    </citation>
    <scope>NUCLEOTIDE SEQUENCE</scope>
    <source>
        <tissue evidence="3">Leaves</tissue>
    </source>
</reference>
<sequence length="189" mass="20429">MATYVFVSSIRARDRGHVTTWGANRTHMATQTSQHDARTRFGPLLQNDGTTSPLPSRSDPGPPSRPPPSSPTPRLARRWLPPTQDAAARSREARAPDTRPGSSGARRLAMARWRPAALLVVALAAVSVGGVAGGRACIHEFVPYEGDTVSGNFVVVDHDIFWSSDHPGIDLTVPAAIPSPRWHRPLPRV</sequence>
<feature type="region of interest" description="Disordered" evidence="1">
    <location>
        <begin position="21"/>
        <end position="106"/>
    </location>
</feature>
<keyword evidence="2" id="KW-0812">Transmembrane</keyword>
<dbReference type="Proteomes" id="UP000636709">
    <property type="component" value="Unassembled WGS sequence"/>
</dbReference>
<proteinExistence type="predicted"/>
<keyword evidence="4" id="KW-1185">Reference proteome</keyword>
<feature type="compositionally biased region" description="Polar residues" evidence="1">
    <location>
        <begin position="21"/>
        <end position="34"/>
    </location>
</feature>
<name>A0A835KP78_9POAL</name>
<feature type="transmembrane region" description="Helical" evidence="2">
    <location>
        <begin position="116"/>
        <end position="134"/>
    </location>
</feature>
<comment type="caution">
    <text evidence="3">The sequence shown here is derived from an EMBL/GenBank/DDBJ whole genome shotgun (WGS) entry which is preliminary data.</text>
</comment>
<dbReference type="EMBL" id="JACEFO010000642">
    <property type="protein sequence ID" value="KAF8762314.1"/>
    <property type="molecule type" value="Genomic_DNA"/>
</dbReference>
<protein>
    <submittedName>
        <fullName evidence="3">Uncharacterized protein</fullName>
    </submittedName>
</protein>
<evidence type="ECO:0000313" key="3">
    <source>
        <dbReference type="EMBL" id="KAF8762314.1"/>
    </source>
</evidence>